<dbReference type="AlphaFoldDB" id="A0A1I7RVD3"/>
<dbReference type="InterPro" id="IPR047854">
    <property type="entry name" value="RFC_lid"/>
</dbReference>
<dbReference type="WBParaSite" id="BXY_0469400.1">
    <property type="protein sequence ID" value="BXY_0469400.1"/>
    <property type="gene ID" value="BXY_0469400"/>
</dbReference>
<dbReference type="InterPro" id="IPR003593">
    <property type="entry name" value="AAA+_ATPase"/>
</dbReference>
<reference evidence="11" key="1">
    <citation type="submission" date="2016-11" db="UniProtKB">
        <authorList>
            <consortium name="WormBaseParasite"/>
        </authorList>
    </citation>
    <scope>IDENTIFICATION</scope>
</reference>
<dbReference type="CDD" id="cd18140">
    <property type="entry name" value="HLD_clamp_RFC"/>
    <property type="match status" value="1"/>
</dbReference>
<feature type="region of interest" description="Disordered" evidence="5">
    <location>
        <begin position="715"/>
        <end position="754"/>
    </location>
</feature>
<feature type="region of interest" description="Disordered" evidence="5">
    <location>
        <begin position="16"/>
        <end position="131"/>
    </location>
</feature>
<feature type="region of interest" description="Disordered" evidence="5">
    <location>
        <begin position="168"/>
        <end position="194"/>
    </location>
</feature>
<evidence type="ECO:0000256" key="5">
    <source>
        <dbReference type="SAM" id="MobiDB-lite"/>
    </source>
</evidence>
<dbReference type="Gene3D" id="3.40.50.300">
    <property type="entry name" value="P-loop containing nucleotide triphosphate hydrolases"/>
    <property type="match status" value="1"/>
</dbReference>
<keyword evidence="4" id="KW-0067">ATP-binding</keyword>
<protein>
    <submittedName>
        <fullName evidence="7">(pine wood nematode) hypothetical protein</fullName>
    </submittedName>
    <submittedName>
        <fullName evidence="11">AAA domain-containing protein</fullName>
    </submittedName>
</protein>
<dbReference type="InterPro" id="IPR027417">
    <property type="entry name" value="P-loop_NTPase"/>
</dbReference>
<dbReference type="InterPro" id="IPR013725">
    <property type="entry name" value="DNA_replication_fac_RFC1_C"/>
</dbReference>
<dbReference type="CDD" id="cd00009">
    <property type="entry name" value="AAA"/>
    <property type="match status" value="1"/>
</dbReference>
<dbReference type="InterPro" id="IPR003959">
    <property type="entry name" value="ATPase_AAA_core"/>
</dbReference>
<dbReference type="GO" id="GO:0005524">
    <property type="term" value="F:ATP binding"/>
    <property type="evidence" value="ECO:0007669"/>
    <property type="project" value="UniProtKB-KW"/>
</dbReference>
<organism evidence="9 11">
    <name type="scientific">Bursaphelenchus xylophilus</name>
    <name type="common">Pinewood nematode worm</name>
    <name type="synonym">Aphelenchoides xylophilus</name>
    <dbReference type="NCBI Taxonomy" id="6326"/>
    <lineage>
        <taxon>Eukaryota</taxon>
        <taxon>Metazoa</taxon>
        <taxon>Ecdysozoa</taxon>
        <taxon>Nematoda</taxon>
        <taxon>Chromadorea</taxon>
        <taxon>Rhabditida</taxon>
        <taxon>Tylenchina</taxon>
        <taxon>Tylenchomorpha</taxon>
        <taxon>Aphelenchoidea</taxon>
        <taxon>Aphelenchoididae</taxon>
        <taxon>Bursaphelenchus</taxon>
    </lineage>
</organism>
<evidence type="ECO:0000256" key="1">
    <source>
        <dbReference type="ARBA" id="ARBA00006116"/>
    </source>
</evidence>
<gene>
    <name evidence="7" type="ORF">BXYJ_LOCUS2015</name>
</gene>
<dbReference type="Proteomes" id="UP000582659">
    <property type="component" value="Unassembled WGS sequence"/>
</dbReference>
<dbReference type="Proteomes" id="UP000659654">
    <property type="component" value="Unassembled WGS sequence"/>
</dbReference>
<dbReference type="Proteomes" id="UP000095284">
    <property type="component" value="Unplaced"/>
</dbReference>
<dbReference type="PANTHER" id="PTHR23389:SF6">
    <property type="entry name" value="REPLICATION FACTOR C SUBUNIT 1"/>
    <property type="match status" value="1"/>
</dbReference>
<feature type="compositionally biased region" description="Basic residues" evidence="5">
    <location>
        <begin position="80"/>
        <end position="89"/>
    </location>
</feature>
<sequence>MLLKVCLGMSQDIRNFFTPKGKSSATPKQQVRTAITDEKEKPITPTRPAQKEPKRKRKVIISDSESEEEDAEALFDKKYQKSHKVKNVVKKNETTSSSAKSMAKKSRVVIESDSESNITEEPPKKIQKKPAGGLIAKPAVKPVTKEVSQPKKISPKPLRPIKDVVTISDSPVKKSPKKVEKRPPKVNTAESLNLPPLNMIGGHKLEQWVDKYKPTEINKVVGQQTGQSMAQKLLKWLRDWPKHNLGAAGAVKKSKPPGFSQGDGSAFKSALISGPPGIGKTTMAILACQELGLKYKEMNASLARNKKQLEQHVQEFTHSKHMTNFYGVKSTKPAVQSGGYKVEGVLIMDEVDGMSGNQDRAGIAELIQMIKKSEIPIICICNDRQSQKIRSLANHCFDLRVPKPRKEQIMACLLAIAAKEKLKVDKTSVEKIVIAANQDVRQSIYSLQLLAAGQKGTLHIDAKNVELNIFEAAHQLFSKDTDLRRKRELFFSDYSMMPLFVQENYLAVRSTEFDRSEQLAAMAKAASCIAYGDQMSKFIRQSQNWSLLPAQGTVGCALPPLFLGAGKGAQVDGYLTSQLGFPAWFGKNSTMKKRHRLVKELQDHMGLRMSGPVHSIATDYVPVLRNRLLQPLADSQADGIPEVVETYHAYDLVKDDMEAINEIGLWDPNKDIAKKIETKTKAALTRALNKDPQKHHYTTKNDVVIPTRTKGNKRAAATAASAKLQNAINEKEGSDEEEVEEENAEVEAELFDAF</sequence>
<dbReference type="GO" id="GO:0005634">
    <property type="term" value="C:nucleus"/>
    <property type="evidence" value="ECO:0007669"/>
    <property type="project" value="UniProtKB-SubCell"/>
</dbReference>
<feature type="compositionally biased region" description="Acidic residues" evidence="5">
    <location>
        <begin position="733"/>
        <end position="754"/>
    </location>
</feature>
<dbReference type="GO" id="GO:0005663">
    <property type="term" value="C:DNA replication factor C complex"/>
    <property type="evidence" value="ECO:0007669"/>
    <property type="project" value="InterPro"/>
</dbReference>
<dbReference type="OrthoDB" id="446168at2759"/>
<evidence type="ECO:0000313" key="9">
    <source>
        <dbReference type="Proteomes" id="UP000095284"/>
    </source>
</evidence>
<evidence type="ECO:0000256" key="2">
    <source>
        <dbReference type="ARBA" id="ARBA00022705"/>
    </source>
</evidence>
<accession>A0A1I7RVD3</accession>
<dbReference type="SMR" id="A0A1I7RVD3"/>
<dbReference type="GO" id="GO:0006281">
    <property type="term" value="P:DNA repair"/>
    <property type="evidence" value="ECO:0007669"/>
    <property type="project" value="InterPro"/>
</dbReference>
<dbReference type="SUPFAM" id="SSF48019">
    <property type="entry name" value="post-AAA+ oligomerization domain-like"/>
    <property type="match status" value="1"/>
</dbReference>
<dbReference type="Pfam" id="PF25361">
    <property type="entry name" value="AAA_lid_RFC1"/>
    <property type="match status" value="1"/>
</dbReference>
<dbReference type="Pfam" id="PF00004">
    <property type="entry name" value="AAA"/>
    <property type="match status" value="1"/>
</dbReference>
<evidence type="ECO:0000313" key="8">
    <source>
        <dbReference type="EMBL" id="CAG9086698.1"/>
    </source>
</evidence>
<evidence type="ECO:0000256" key="4">
    <source>
        <dbReference type="ARBA" id="ARBA00022840"/>
    </source>
</evidence>
<feature type="domain" description="AAA+ ATPase" evidence="6">
    <location>
        <begin position="266"/>
        <end position="407"/>
    </location>
</feature>
<dbReference type="EMBL" id="CAJFCV020000001">
    <property type="protein sequence ID" value="CAG9086698.1"/>
    <property type="molecule type" value="Genomic_DNA"/>
</dbReference>
<dbReference type="GO" id="GO:0003689">
    <property type="term" value="F:DNA clamp loader activity"/>
    <property type="evidence" value="ECO:0007669"/>
    <property type="project" value="InterPro"/>
</dbReference>
<comment type="similarity">
    <text evidence="1">Belongs to the activator 1 large subunit family.</text>
</comment>
<keyword evidence="3" id="KW-0547">Nucleotide-binding</keyword>
<dbReference type="GO" id="GO:0016887">
    <property type="term" value="F:ATP hydrolysis activity"/>
    <property type="evidence" value="ECO:0007669"/>
    <property type="project" value="InterPro"/>
</dbReference>
<dbReference type="GO" id="GO:0006260">
    <property type="term" value="P:DNA replication"/>
    <property type="evidence" value="ECO:0007669"/>
    <property type="project" value="UniProtKB-KW"/>
</dbReference>
<feature type="compositionally biased region" description="Polar residues" evidence="5">
    <location>
        <begin position="21"/>
        <end position="33"/>
    </location>
</feature>
<dbReference type="SUPFAM" id="SSF52540">
    <property type="entry name" value="P-loop containing nucleoside triphosphate hydrolases"/>
    <property type="match status" value="1"/>
</dbReference>
<dbReference type="Gene3D" id="1.20.272.10">
    <property type="match status" value="1"/>
</dbReference>
<evidence type="ECO:0000256" key="3">
    <source>
        <dbReference type="ARBA" id="ARBA00022741"/>
    </source>
</evidence>
<evidence type="ECO:0000259" key="6">
    <source>
        <dbReference type="SMART" id="SM00382"/>
    </source>
</evidence>
<dbReference type="Pfam" id="PF08519">
    <property type="entry name" value="RFC1"/>
    <property type="match status" value="1"/>
</dbReference>
<dbReference type="PANTHER" id="PTHR23389">
    <property type="entry name" value="CHROMOSOME TRANSMISSION FIDELITY FACTOR 18"/>
    <property type="match status" value="1"/>
</dbReference>
<evidence type="ECO:0000313" key="11">
    <source>
        <dbReference type="WBParaSite" id="BXY_0469400.1"/>
    </source>
</evidence>
<dbReference type="InterPro" id="IPR008921">
    <property type="entry name" value="DNA_pol3_clamp-load_cplx_C"/>
</dbReference>
<keyword evidence="10" id="KW-1185">Reference proteome</keyword>
<evidence type="ECO:0000313" key="7">
    <source>
        <dbReference type="EMBL" id="CAD5210611.1"/>
    </source>
</evidence>
<name>A0A1I7RVD3_BURXY</name>
<dbReference type="Gene3D" id="1.10.8.60">
    <property type="match status" value="1"/>
</dbReference>
<dbReference type="eggNOG" id="KOG1968">
    <property type="taxonomic scope" value="Eukaryota"/>
</dbReference>
<feature type="compositionally biased region" description="Acidic residues" evidence="5">
    <location>
        <begin position="64"/>
        <end position="73"/>
    </location>
</feature>
<dbReference type="GO" id="GO:0003677">
    <property type="term" value="F:DNA binding"/>
    <property type="evidence" value="ECO:0007669"/>
    <property type="project" value="InterPro"/>
</dbReference>
<dbReference type="SMART" id="SM00382">
    <property type="entry name" value="AAA"/>
    <property type="match status" value="1"/>
</dbReference>
<evidence type="ECO:0000313" key="10">
    <source>
        <dbReference type="Proteomes" id="UP000659654"/>
    </source>
</evidence>
<reference evidence="8" key="2">
    <citation type="submission" date="2020-08" db="EMBL/GenBank/DDBJ databases">
        <authorList>
            <person name="Kikuchi T."/>
        </authorList>
    </citation>
    <scope>NUCLEOTIDE SEQUENCE</scope>
    <source>
        <strain evidence="7">Ka4C1</strain>
    </source>
</reference>
<dbReference type="EMBL" id="CAJFDI010000001">
    <property type="protein sequence ID" value="CAD5210611.1"/>
    <property type="molecule type" value="Genomic_DNA"/>
</dbReference>
<keyword evidence="2" id="KW-0235">DNA replication</keyword>
<proteinExistence type="inferred from homology"/>
<dbReference type="FunFam" id="3.40.50.300:FF:000395">
    <property type="entry name" value="Replication factor C subunit 1"/>
    <property type="match status" value="1"/>
</dbReference>